<name>G2QCH2_THET4</name>
<dbReference type="eggNOG" id="ENOG502R154">
    <property type="taxonomic scope" value="Eukaryota"/>
</dbReference>
<evidence type="ECO:0000313" key="1">
    <source>
        <dbReference type="EMBL" id="AEO58148.1"/>
    </source>
</evidence>
<dbReference type="InParanoid" id="G2QCH2"/>
<protein>
    <submittedName>
        <fullName evidence="1">Uncharacterized protein</fullName>
    </submittedName>
</protein>
<feature type="non-terminal residue" evidence="1">
    <location>
        <position position="97"/>
    </location>
</feature>
<dbReference type="KEGG" id="mtm:MYCTH_2305316"/>
<dbReference type="OrthoDB" id="3786931at2759"/>
<dbReference type="RefSeq" id="XP_003663393.1">
    <property type="nucleotide sequence ID" value="XM_003663345.1"/>
</dbReference>
<reference evidence="1 2" key="1">
    <citation type="journal article" date="2011" name="Nat. Biotechnol.">
        <title>Comparative genomic analysis of the thermophilic biomass-degrading fungi Myceliophthora thermophila and Thielavia terrestris.</title>
        <authorList>
            <person name="Berka R.M."/>
            <person name="Grigoriev I.V."/>
            <person name="Otillar R."/>
            <person name="Salamov A."/>
            <person name="Grimwood J."/>
            <person name="Reid I."/>
            <person name="Ishmael N."/>
            <person name="John T."/>
            <person name="Darmond C."/>
            <person name="Moisan M.-C."/>
            <person name="Henrissat B."/>
            <person name="Coutinho P.M."/>
            <person name="Lombard V."/>
            <person name="Natvig D.O."/>
            <person name="Lindquist E."/>
            <person name="Schmutz J."/>
            <person name="Lucas S."/>
            <person name="Harris P."/>
            <person name="Powlowski J."/>
            <person name="Bellemare A."/>
            <person name="Taylor D."/>
            <person name="Butler G."/>
            <person name="de Vries R.P."/>
            <person name="Allijn I.E."/>
            <person name="van den Brink J."/>
            <person name="Ushinsky S."/>
            <person name="Storms R."/>
            <person name="Powell A.J."/>
            <person name="Paulsen I.T."/>
            <person name="Elbourne L.D.H."/>
            <person name="Baker S.E."/>
            <person name="Magnuson J."/>
            <person name="LaBoissiere S."/>
            <person name="Clutterbuck A.J."/>
            <person name="Martinez D."/>
            <person name="Wogulis M."/>
            <person name="de Leon A.L."/>
            <person name="Rey M.W."/>
            <person name="Tsang A."/>
        </authorList>
    </citation>
    <scope>NUCLEOTIDE SEQUENCE [LARGE SCALE GENOMIC DNA]</scope>
    <source>
        <strain evidence="2">ATCC 42464 / BCRC 31852 / DSM 1799</strain>
    </source>
</reference>
<dbReference type="AlphaFoldDB" id="G2QCH2"/>
<dbReference type="VEuPathDB" id="FungiDB:MYCTH_2305316"/>
<organism evidence="1 2">
    <name type="scientific">Thermothelomyces thermophilus (strain ATCC 42464 / BCRC 31852 / DSM 1799)</name>
    <name type="common">Sporotrichum thermophile</name>
    <dbReference type="NCBI Taxonomy" id="573729"/>
    <lineage>
        <taxon>Eukaryota</taxon>
        <taxon>Fungi</taxon>
        <taxon>Dikarya</taxon>
        <taxon>Ascomycota</taxon>
        <taxon>Pezizomycotina</taxon>
        <taxon>Sordariomycetes</taxon>
        <taxon>Sordariomycetidae</taxon>
        <taxon>Sordariales</taxon>
        <taxon>Chaetomiaceae</taxon>
        <taxon>Thermothelomyces</taxon>
    </lineage>
</organism>
<dbReference type="HOGENOM" id="CLU_2352421_0_0_1"/>
<dbReference type="GeneID" id="11509271"/>
<gene>
    <name evidence="1" type="ORF">MYCTH_2305316</name>
</gene>
<accession>G2QCH2</accession>
<keyword evidence="2" id="KW-1185">Reference proteome</keyword>
<evidence type="ECO:0000313" key="2">
    <source>
        <dbReference type="Proteomes" id="UP000007322"/>
    </source>
</evidence>
<dbReference type="Proteomes" id="UP000007322">
    <property type="component" value="Chromosome 3"/>
</dbReference>
<sequence length="97" mass="10325">MGTLAGVLSGIAGLFLGRAEWEEHFVAGGIGWCEGRVLEKAESRCPACVLAVVGGKGEVLVALRANASGRAKGKQPRLLRLVDAWLRLRGPREEAKM</sequence>
<dbReference type="EMBL" id="CP003004">
    <property type="protein sequence ID" value="AEO58148.1"/>
    <property type="molecule type" value="Genomic_DNA"/>
</dbReference>
<proteinExistence type="predicted"/>